<evidence type="ECO:0000256" key="6">
    <source>
        <dbReference type="SAM" id="SignalP"/>
    </source>
</evidence>
<feature type="chain" id="PRO_5031018965" evidence="6">
    <location>
        <begin position="21"/>
        <end position="684"/>
    </location>
</feature>
<keyword evidence="1" id="KW-0540">Nuclease</keyword>
<feature type="domain" description="Xrn1 N-terminal" evidence="7">
    <location>
        <begin position="46"/>
        <end position="277"/>
    </location>
</feature>
<protein>
    <submittedName>
        <fullName evidence="9">Uncharacterized protein</fullName>
    </submittedName>
</protein>
<dbReference type="AlphaFoldDB" id="A0A7S3NG56"/>
<evidence type="ECO:0000313" key="9">
    <source>
        <dbReference type="EMBL" id="CAE0365472.1"/>
    </source>
</evidence>
<dbReference type="GO" id="GO:0003723">
    <property type="term" value="F:RNA binding"/>
    <property type="evidence" value="ECO:0007669"/>
    <property type="project" value="TreeGrafter"/>
</dbReference>
<dbReference type="Pfam" id="PF03159">
    <property type="entry name" value="XRN_N"/>
    <property type="match status" value="1"/>
</dbReference>
<feature type="domain" description="Xrn1 helical" evidence="8">
    <location>
        <begin position="433"/>
        <end position="608"/>
    </location>
</feature>
<keyword evidence="3" id="KW-0269">Exonuclease</keyword>
<organism evidence="9">
    <name type="scientific">Aureoumbra lagunensis</name>
    <dbReference type="NCBI Taxonomy" id="44058"/>
    <lineage>
        <taxon>Eukaryota</taxon>
        <taxon>Sar</taxon>
        <taxon>Stramenopiles</taxon>
        <taxon>Ochrophyta</taxon>
        <taxon>Pelagophyceae</taxon>
        <taxon>Pelagomonadales</taxon>
        <taxon>Aureoumbra</taxon>
    </lineage>
</organism>
<dbReference type="GO" id="GO:0005634">
    <property type="term" value="C:nucleus"/>
    <property type="evidence" value="ECO:0007669"/>
    <property type="project" value="TreeGrafter"/>
</dbReference>
<evidence type="ECO:0000256" key="3">
    <source>
        <dbReference type="ARBA" id="ARBA00022839"/>
    </source>
</evidence>
<dbReference type="InterPro" id="IPR027073">
    <property type="entry name" value="5_3_exoribonuclease"/>
</dbReference>
<dbReference type="GO" id="GO:0000956">
    <property type="term" value="P:nuclear-transcribed mRNA catabolic process"/>
    <property type="evidence" value="ECO:0007669"/>
    <property type="project" value="TreeGrafter"/>
</dbReference>
<evidence type="ECO:0000256" key="5">
    <source>
        <dbReference type="SAM" id="MobiDB-lite"/>
    </source>
</evidence>
<comment type="similarity">
    <text evidence="4">Belongs to the 5'-3' exonuclease family.</text>
</comment>
<keyword evidence="2" id="KW-0378">Hydrolase</keyword>
<feature type="domain" description="Xrn1 helical" evidence="8">
    <location>
        <begin position="340"/>
        <end position="423"/>
    </location>
</feature>
<dbReference type="PANTHER" id="PTHR12341:SF7">
    <property type="entry name" value="5'-3' EXORIBONUCLEASE 1"/>
    <property type="match status" value="1"/>
</dbReference>
<feature type="signal peptide" evidence="6">
    <location>
        <begin position="1"/>
        <end position="20"/>
    </location>
</feature>
<dbReference type="Gene3D" id="1.25.40.1050">
    <property type="match status" value="1"/>
</dbReference>
<dbReference type="Pfam" id="PF17846">
    <property type="entry name" value="XRN_M"/>
    <property type="match status" value="2"/>
</dbReference>
<sequence>MVHLVLHCVLILELLKRVDGFVLGSCCKISPRFEKIEERNGVICHGIPKMFRWLTDQYPQIMERISEGLPEDGTDGAHVDNLYLDMNGIIHQSTHGNADEKNAHLYPTTLKEQFVRIFHFTDKVCKIVKPRKVIYLAVDGVAPRAKMNQQRSRRFRSSMEREKMENDMIAYGEAIPTASFDSNCITPGTEFMHKLTIAFKAWLEYKCKQDPFYAQPLVIFSGADMPGEGEHKVMDYIRQNRHAWDPNLRHCFYGLDADLIMLSLVTHQPQFCLLREKMTRGKQKRKDPFALTRYDFEILEVGLLRQMIQLQFRGVLEEKNKQEEITNGPALNPKERTREQRLVDDFVFVCMLVGNDFLPQMPHLDIIDGSLDLCLMIYRELAPTWGGFLTDEDKIHLPRFELFVRVLAAYEFKFFERRGTIEKIPQFQDPQQYRSFYYQSKFGNSDEQFIRQLAQEYILGLFWCLAYYQLGVSSWDWYYPYHYAPLASDLVDLVHLKYEFPTAHSRPYTPLMQLLSVLPQQSAPLLPKPYAQLMTAPGLKHYFPLTFETDQNGKHQPWESVVLIPFIDEDVLISHLSQIDHLTELTEQELKRNDVRDATEWISPANFQSENEEQHQDNNLPPSSRQRRQSSSTISMKKTKENPDASLSSLSSRNKNTATAKKKKKAVTMTNKDASSSAPRESSP</sequence>
<evidence type="ECO:0000259" key="8">
    <source>
        <dbReference type="Pfam" id="PF17846"/>
    </source>
</evidence>
<evidence type="ECO:0000256" key="1">
    <source>
        <dbReference type="ARBA" id="ARBA00022722"/>
    </source>
</evidence>
<name>A0A7S3NG56_9STRA</name>
<reference evidence="9" key="1">
    <citation type="submission" date="2021-01" db="EMBL/GenBank/DDBJ databases">
        <authorList>
            <person name="Corre E."/>
            <person name="Pelletier E."/>
            <person name="Niang G."/>
            <person name="Scheremetjew M."/>
            <person name="Finn R."/>
            <person name="Kale V."/>
            <person name="Holt S."/>
            <person name="Cochrane G."/>
            <person name="Meng A."/>
            <person name="Brown T."/>
            <person name="Cohen L."/>
        </authorList>
    </citation>
    <scope>NUCLEOTIDE SEQUENCE</scope>
    <source>
        <strain evidence="9">CCMP1510</strain>
    </source>
</reference>
<dbReference type="PANTHER" id="PTHR12341">
    <property type="entry name" value="5'-&gt;3' EXORIBONUCLEASE"/>
    <property type="match status" value="1"/>
</dbReference>
<dbReference type="Gene3D" id="3.40.50.12390">
    <property type="match status" value="2"/>
</dbReference>
<feature type="compositionally biased region" description="Polar residues" evidence="5">
    <location>
        <begin position="673"/>
        <end position="684"/>
    </location>
</feature>
<evidence type="ECO:0000256" key="4">
    <source>
        <dbReference type="ARBA" id="ARBA00038299"/>
    </source>
</evidence>
<accession>A0A7S3NG56</accession>
<dbReference type="EMBL" id="HBIJ01008807">
    <property type="protein sequence ID" value="CAE0365472.1"/>
    <property type="molecule type" value="Transcribed_RNA"/>
</dbReference>
<gene>
    <name evidence="9" type="ORF">ALAG00032_LOCUS6215</name>
</gene>
<dbReference type="InterPro" id="IPR004859">
    <property type="entry name" value="Xrn1_N"/>
</dbReference>
<keyword evidence="6" id="KW-0732">Signal</keyword>
<feature type="region of interest" description="Disordered" evidence="5">
    <location>
        <begin position="605"/>
        <end position="684"/>
    </location>
</feature>
<evidence type="ECO:0000256" key="2">
    <source>
        <dbReference type="ARBA" id="ARBA00022801"/>
    </source>
</evidence>
<dbReference type="GO" id="GO:0004534">
    <property type="term" value="F:5'-3' RNA exonuclease activity"/>
    <property type="evidence" value="ECO:0007669"/>
    <property type="project" value="TreeGrafter"/>
</dbReference>
<evidence type="ECO:0000259" key="7">
    <source>
        <dbReference type="Pfam" id="PF03159"/>
    </source>
</evidence>
<proteinExistence type="inferred from homology"/>
<dbReference type="CDD" id="cd18673">
    <property type="entry name" value="PIN_XRN1-2-like"/>
    <property type="match status" value="1"/>
</dbReference>
<dbReference type="InterPro" id="IPR041412">
    <property type="entry name" value="Xrn1_helical"/>
</dbReference>